<accession>A0ABW0ILW9</accession>
<gene>
    <name evidence="3" type="ORF">ACFPOB_00660</name>
</gene>
<keyword evidence="4" id="KW-1185">Reference proteome</keyword>
<dbReference type="RefSeq" id="WP_377795074.1">
    <property type="nucleotide sequence ID" value="NZ_JBHSLW010000002.1"/>
</dbReference>
<proteinExistence type="predicted"/>
<evidence type="ECO:0000313" key="4">
    <source>
        <dbReference type="Proteomes" id="UP001596053"/>
    </source>
</evidence>
<feature type="region of interest" description="Disordered" evidence="1">
    <location>
        <begin position="1"/>
        <end position="20"/>
    </location>
</feature>
<comment type="caution">
    <text evidence="3">The sequence shown here is derived from an EMBL/GenBank/DDBJ whole genome shotgun (WGS) entry which is preliminary data.</text>
</comment>
<evidence type="ECO:0008006" key="5">
    <source>
        <dbReference type="Google" id="ProtNLM"/>
    </source>
</evidence>
<dbReference type="Proteomes" id="UP001596053">
    <property type="component" value="Unassembled WGS sequence"/>
</dbReference>
<organism evidence="3 4">
    <name type="scientific">Bosea eneae</name>
    <dbReference type="NCBI Taxonomy" id="151454"/>
    <lineage>
        <taxon>Bacteria</taxon>
        <taxon>Pseudomonadati</taxon>
        <taxon>Pseudomonadota</taxon>
        <taxon>Alphaproteobacteria</taxon>
        <taxon>Hyphomicrobiales</taxon>
        <taxon>Boseaceae</taxon>
        <taxon>Bosea</taxon>
    </lineage>
</organism>
<keyword evidence="2" id="KW-0472">Membrane</keyword>
<feature type="transmembrane region" description="Helical" evidence="2">
    <location>
        <begin position="39"/>
        <end position="59"/>
    </location>
</feature>
<evidence type="ECO:0000313" key="3">
    <source>
        <dbReference type="EMBL" id="MFC5418071.1"/>
    </source>
</evidence>
<keyword evidence="2" id="KW-1133">Transmembrane helix</keyword>
<feature type="transmembrane region" description="Helical" evidence="2">
    <location>
        <begin position="338"/>
        <end position="354"/>
    </location>
</feature>
<feature type="transmembrane region" description="Helical" evidence="2">
    <location>
        <begin position="143"/>
        <end position="173"/>
    </location>
</feature>
<name>A0ABW0ILW9_9HYPH</name>
<feature type="transmembrane region" description="Helical" evidence="2">
    <location>
        <begin position="193"/>
        <end position="222"/>
    </location>
</feature>
<dbReference type="EMBL" id="JBHSLW010000002">
    <property type="protein sequence ID" value="MFC5418071.1"/>
    <property type="molecule type" value="Genomic_DNA"/>
</dbReference>
<reference evidence="4" key="1">
    <citation type="journal article" date="2019" name="Int. J. Syst. Evol. Microbiol.">
        <title>The Global Catalogue of Microorganisms (GCM) 10K type strain sequencing project: providing services to taxonomists for standard genome sequencing and annotation.</title>
        <authorList>
            <consortium name="The Broad Institute Genomics Platform"/>
            <consortium name="The Broad Institute Genome Sequencing Center for Infectious Disease"/>
            <person name="Wu L."/>
            <person name="Ma J."/>
        </authorList>
    </citation>
    <scope>NUCLEOTIDE SEQUENCE [LARGE SCALE GENOMIC DNA]</scope>
    <source>
        <strain evidence="4">NCAIM B.01391</strain>
    </source>
</reference>
<feature type="transmembrane region" description="Helical" evidence="2">
    <location>
        <begin position="284"/>
        <end position="302"/>
    </location>
</feature>
<feature type="transmembrane region" description="Helical" evidence="2">
    <location>
        <begin position="366"/>
        <end position="386"/>
    </location>
</feature>
<feature type="transmembrane region" description="Helical" evidence="2">
    <location>
        <begin position="234"/>
        <end position="255"/>
    </location>
</feature>
<protein>
    <recommendedName>
        <fullName evidence="5">Glucosyltransferase GtrII-like protein</fullName>
    </recommendedName>
</protein>
<sequence>MPYCSAMEDQHAAGVPGSQRQDGRGAVYLPVRQSPYGGAALVILAATLPILISGGIFFVDGPNHFFRVTLWEAMLAGDVGNEFFRASGDLYPNLTIDVVTGILSKVVSPAVALTLFICLAIGAYIFAAIWWRQQRGERTDLQLLLIILLAAYSEPLYWGLFNYILGLGIMFVALHRAIEQHRAPSAGFVVSQALIVVAMCLTSIFPVMLYVCFCFGMLLVAAHDDWCEGRLADSANLLKSHWLSAILVVVLTMVMEPGQTGRTEWHLATKITGVFTVGKTTNLSLEYLLSLLVLGAIAWLAWRRGLIVSRCELAGLLVCCLLFVVMPKDLMSVGAVDRRLVPAIVTIIAVFVRGPSPSASRPEAGVTALLAGIIAAKLGLLFYFWAPLRDLDAVYAQITKTIPANAIVLFVPPVEETRPDAIERARRFARLVSTLQPVPASEAHVFVQHPHLLLRHLAGRNVLPTQVFSNFWVKRIPEFQDLPDTATSQTLADVAAALAWLPPDIVSHVISHIDLDDALAPDISLRKIAEVGSVRLYSAARAGPGLLQWPDG</sequence>
<keyword evidence="2" id="KW-0812">Transmembrane</keyword>
<feature type="transmembrane region" description="Helical" evidence="2">
    <location>
        <begin position="307"/>
        <end position="326"/>
    </location>
</feature>
<evidence type="ECO:0000256" key="1">
    <source>
        <dbReference type="SAM" id="MobiDB-lite"/>
    </source>
</evidence>
<evidence type="ECO:0000256" key="2">
    <source>
        <dbReference type="SAM" id="Phobius"/>
    </source>
</evidence>
<feature type="transmembrane region" description="Helical" evidence="2">
    <location>
        <begin position="110"/>
        <end position="131"/>
    </location>
</feature>